<dbReference type="OrthoDB" id="611564at2759"/>
<accession>V7AXD7</accession>
<dbReference type="Gramene" id="ESW10229">
    <property type="protein sequence ID" value="ESW10229"/>
    <property type="gene ID" value="PHAVU_009G191700g"/>
</dbReference>
<reference evidence="2" key="1">
    <citation type="journal article" date="2014" name="Nat. Genet.">
        <title>A reference genome for common bean and genome-wide analysis of dual domestications.</title>
        <authorList>
            <person name="Schmutz J."/>
            <person name="McClean P.E."/>
            <person name="Mamidi S."/>
            <person name="Wu G.A."/>
            <person name="Cannon S.B."/>
            <person name="Grimwood J."/>
            <person name="Jenkins J."/>
            <person name="Shu S."/>
            <person name="Song Q."/>
            <person name="Chavarro C."/>
            <person name="Torres-Torres M."/>
            <person name="Geffroy V."/>
            <person name="Moghaddam S.M."/>
            <person name="Gao D."/>
            <person name="Abernathy B."/>
            <person name="Barry K."/>
            <person name="Blair M."/>
            <person name="Brick M.A."/>
            <person name="Chovatia M."/>
            <person name="Gepts P."/>
            <person name="Goodstein D.M."/>
            <person name="Gonzales M."/>
            <person name="Hellsten U."/>
            <person name="Hyten D.L."/>
            <person name="Jia G."/>
            <person name="Kelly J.D."/>
            <person name="Kudrna D."/>
            <person name="Lee R."/>
            <person name="Richard M.M."/>
            <person name="Miklas P.N."/>
            <person name="Osorno J.M."/>
            <person name="Rodrigues J."/>
            <person name="Thareau V."/>
            <person name="Urrea C.A."/>
            <person name="Wang M."/>
            <person name="Yu Y."/>
            <person name="Zhang M."/>
            <person name="Wing R.A."/>
            <person name="Cregan P.B."/>
            <person name="Rokhsar D.S."/>
            <person name="Jackson S.A."/>
        </authorList>
    </citation>
    <scope>NUCLEOTIDE SEQUENCE [LARGE SCALE GENOMIC DNA]</scope>
    <source>
        <strain evidence="2">cv. G19833</strain>
    </source>
</reference>
<protein>
    <recommendedName>
        <fullName evidence="3">Myb/SANT-like domain-containing protein</fullName>
    </recommendedName>
</protein>
<dbReference type="EMBL" id="CM002296">
    <property type="protein sequence ID" value="ESW10229.1"/>
    <property type="molecule type" value="Genomic_DNA"/>
</dbReference>
<name>V7AXD7_PHAVU</name>
<dbReference type="PANTHER" id="PTHR46929:SF4">
    <property type="entry name" value="MYB_SANT-LIKE DOMAIN-CONTAINING PROTEIN"/>
    <property type="match status" value="1"/>
</dbReference>
<gene>
    <name evidence="1" type="ORF">PHAVU_009G191700g</name>
</gene>
<keyword evidence="2" id="KW-1185">Reference proteome</keyword>
<dbReference type="PANTHER" id="PTHR46929">
    <property type="entry name" value="EXPRESSED PROTEIN"/>
    <property type="match status" value="1"/>
</dbReference>
<evidence type="ECO:0000313" key="2">
    <source>
        <dbReference type="Proteomes" id="UP000000226"/>
    </source>
</evidence>
<proteinExistence type="predicted"/>
<evidence type="ECO:0000313" key="1">
    <source>
        <dbReference type="EMBL" id="ESW10229.1"/>
    </source>
</evidence>
<evidence type="ECO:0008006" key="3">
    <source>
        <dbReference type="Google" id="ProtNLM"/>
    </source>
</evidence>
<sequence length="315" mass="36717">MDRGKNVAPNSSGGYREFTKWTTEMNLILLNAIIKKDKWKKLHDLFGGLSGFAWNQTTKHFEAEDEVWSDLIKVKPFATKWRVNPLRHYNLMEDLWSNDRATGNRVRIARDINSPPDISNFNVNLDDNNMDYILEQPNFEEADDYVPRKRHITRKGKAPTEDHVVRPPPTTEIEEVLDYSRYFTTKWQMMMFENMFHGRPVLSPKAMHSPFFATPGFEFQNLLNFQLFYTNLKITPLGDLAIEICGKRIHINQLDWMNIVDLRYDDVKLTPGTIPEECNYDLALALSSTIREDVQGQNVKNAGSLKMNNRLLHYT</sequence>
<dbReference type="AlphaFoldDB" id="V7AXD7"/>
<dbReference type="Proteomes" id="UP000000226">
    <property type="component" value="Chromosome 9"/>
</dbReference>
<organism evidence="1 2">
    <name type="scientific">Phaseolus vulgaris</name>
    <name type="common">Kidney bean</name>
    <name type="synonym">French bean</name>
    <dbReference type="NCBI Taxonomy" id="3885"/>
    <lineage>
        <taxon>Eukaryota</taxon>
        <taxon>Viridiplantae</taxon>
        <taxon>Streptophyta</taxon>
        <taxon>Embryophyta</taxon>
        <taxon>Tracheophyta</taxon>
        <taxon>Spermatophyta</taxon>
        <taxon>Magnoliopsida</taxon>
        <taxon>eudicotyledons</taxon>
        <taxon>Gunneridae</taxon>
        <taxon>Pentapetalae</taxon>
        <taxon>rosids</taxon>
        <taxon>fabids</taxon>
        <taxon>Fabales</taxon>
        <taxon>Fabaceae</taxon>
        <taxon>Papilionoideae</taxon>
        <taxon>50 kb inversion clade</taxon>
        <taxon>NPAAA clade</taxon>
        <taxon>indigoferoid/millettioid clade</taxon>
        <taxon>Phaseoleae</taxon>
        <taxon>Phaseolus</taxon>
    </lineage>
</organism>